<dbReference type="FunFam" id="1.10.150.20:FF:000002">
    <property type="entry name" value="DNA polymerase I"/>
    <property type="match status" value="1"/>
</dbReference>
<evidence type="ECO:0000256" key="9">
    <source>
        <dbReference type="ARBA" id="ARBA00022801"/>
    </source>
</evidence>
<evidence type="ECO:0000259" key="17">
    <source>
        <dbReference type="SMART" id="SM00474"/>
    </source>
</evidence>
<keyword evidence="5 16" id="KW-0548">Nucleotidyltransferase</keyword>
<dbReference type="GO" id="GO:0008408">
    <property type="term" value="F:3'-5' exonuclease activity"/>
    <property type="evidence" value="ECO:0007669"/>
    <property type="project" value="UniProtKB-UniRule"/>
</dbReference>
<evidence type="ECO:0000256" key="11">
    <source>
        <dbReference type="ARBA" id="ARBA00022932"/>
    </source>
</evidence>
<dbReference type="InterPro" id="IPR001098">
    <property type="entry name" value="DNA-dir_DNA_pol_A_palm_dom"/>
</dbReference>
<dbReference type="Pfam" id="PF00476">
    <property type="entry name" value="DNA_pol_A"/>
    <property type="match status" value="1"/>
</dbReference>
<evidence type="ECO:0000256" key="6">
    <source>
        <dbReference type="ARBA" id="ARBA00022705"/>
    </source>
</evidence>
<protein>
    <recommendedName>
        <fullName evidence="3 15">DNA polymerase I</fullName>
        <ecNumber evidence="2 15">2.7.7.7</ecNumber>
    </recommendedName>
</protein>
<keyword evidence="6 16" id="KW-0235">DNA replication</keyword>
<dbReference type="InterPro" id="IPR020046">
    <property type="entry name" value="5-3_exonucl_a-hlix_arch_N"/>
</dbReference>
<dbReference type="SMART" id="SM00482">
    <property type="entry name" value="POLAc"/>
    <property type="match status" value="1"/>
</dbReference>
<proteinExistence type="inferred from homology"/>
<evidence type="ECO:0000313" key="20">
    <source>
        <dbReference type="EMBL" id="OGY92182.1"/>
    </source>
</evidence>
<dbReference type="SUPFAM" id="SSF56672">
    <property type="entry name" value="DNA/RNA polymerases"/>
    <property type="match status" value="1"/>
</dbReference>
<evidence type="ECO:0000256" key="4">
    <source>
        <dbReference type="ARBA" id="ARBA00022679"/>
    </source>
</evidence>
<dbReference type="CDD" id="cd09898">
    <property type="entry name" value="H3TH_53EXO"/>
    <property type="match status" value="1"/>
</dbReference>
<evidence type="ECO:0000256" key="3">
    <source>
        <dbReference type="ARBA" id="ARBA00020311"/>
    </source>
</evidence>
<accession>A0A1G2BT07</accession>
<evidence type="ECO:0000313" key="21">
    <source>
        <dbReference type="Proteomes" id="UP000178248"/>
    </source>
</evidence>
<dbReference type="FunFam" id="1.10.150.20:FF:000003">
    <property type="entry name" value="DNA polymerase I"/>
    <property type="match status" value="1"/>
</dbReference>
<dbReference type="Gene3D" id="3.30.420.10">
    <property type="entry name" value="Ribonuclease H-like superfamily/Ribonuclease H"/>
    <property type="match status" value="1"/>
</dbReference>
<dbReference type="PROSITE" id="PS00447">
    <property type="entry name" value="DNA_POLYMERASE_A"/>
    <property type="match status" value="1"/>
</dbReference>
<dbReference type="CDD" id="cd08637">
    <property type="entry name" value="DNA_pol_A_pol_I_C"/>
    <property type="match status" value="1"/>
</dbReference>
<dbReference type="CDD" id="cd09859">
    <property type="entry name" value="PIN_53EXO"/>
    <property type="match status" value="1"/>
</dbReference>
<keyword evidence="12 16" id="KW-0238">DNA-binding</keyword>
<dbReference type="InterPro" id="IPR036279">
    <property type="entry name" value="5-3_exonuclease_C_sf"/>
</dbReference>
<organism evidence="20 21">
    <name type="scientific">Candidatus Komeilibacteria bacterium RIFCSPLOWO2_01_FULL_52_15</name>
    <dbReference type="NCBI Taxonomy" id="1798551"/>
    <lineage>
        <taxon>Bacteria</taxon>
        <taxon>Candidatus Komeiliibacteriota</taxon>
    </lineage>
</organism>
<dbReference type="SMART" id="SM00474">
    <property type="entry name" value="35EXOc"/>
    <property type="match status" value="1"/>
</dbReference>
<evidence type="ECO:0000256" key="12">
    <source>
        <dbReference type="ARBA" id="ARBA00023125"/>
    </source>
</evidence>
<keyword evidence="9 16" id="KW-0378">Hydrolase</keyword>
<dbReference type="NCBIfam" id="TIGR00593">
    <property type="entry name" value="pola"/>
    <property type="match status" value="1"/>
</dbReference>
<dbReference type="InterPro" id="IPR002421">
    <property type="entry name" value="5-3_exonuclease"/>
</dbReference>
<dbReference type="SMART" id="SM00279">
    <property type="entry name" value="HhH2"/>
    <property type="match status" value="1"/>
</dbReference>
<dbReference type="GO" id="GO:0003887">
    <property type="term" value="F:DNA-directed DNA polymerase activity"/>
    <property type="evidence" value="ECO:0007669"/>
    <property type="project" value="UniProtKB-UniRule"/>
</dbReference>
<dbReference type="SMART" id="SM00475">
    <property type="entry name" value="53EXOc"/>
    <property type="match status" value="1"/>
</dbReference>
<dbReference type="SUPFAM" id="SSF53098">
    <property type="entry name" value="Ribonuclease H-like"/>
    <property type="match status" value="1"/>
</dbReference>
<dbReference type="FunFam" id="1.20.1060.10:FF:000001">
    <property type="entry name" value="DNA polymerase I"/>
    <property type="match status" value="1"/>
</dbReference>
<evidence type="ECO:0000256" key="7">
    <source>
        <dbReference type="ARBA" id="ARBA00022722"/>
    </source>
</evidence>
<dbReference type="Gene3D" id="3.40.50.1010">
    <property type="entry name" value="5'-nuclease"/>
    <property type="match status" value="1"/>
</dbReference>
<dbReference type="InterPro" id="IPR002562">
    <property type="entry name" value="3'-5'_exonuclease_dom"/>
</dbReference>
<dbReference type="EMBL" id="MHKM01000001">
    <property type="protein sequence ID" value="OGY92182.1"/>
    <property type="molecule type" value="Genomic_DNA"/>
</dbReference>
<evidence type="ECO:0000256" key="13">
    <source>
        <dbReference type="ARBA" id="ARBA00023204"/>
    </source>
</evidence>
<dbReference type="InterPro" id="IPR012337">
    <property type="entry name" value="RNaseH-like_sf"/>
</dbReference>
<dbReference type="InterPro" id="IPR019760">
    <property type="entry name" value="DNA-dir_DNA_pol_A_CS"/>
</dbReference>
<keyword evidence="13 16" id="KW-0234">DNA repair</keyword>
<dbReference type="CDD" id="cd06139">
    <property type="entry name" value="DNA_polA_I_Ecoli_like_exo"/>
    <property type="match status" value="1"/>
</dbReference>
<comment type="caution">
    <text evidence="20">The sequence shown here is derived from an EMBL/GenBank/DDBJ whole genome shotgun (WGS) entry which is preliminary data.</text>
</comment>
<dbReference type="Proteomes" id="UP000178248">
    <property type="component" value="Unassembled WGS sequence"/>
</dbReference>
<dbReference type="PANTHER" id="PTHR10133:SF27">
    <property type="entry name" value="DNA POLYMERASE NU"/>
    <property type="match status" value="1"/>
</dbReference>
<dbReference type="Gene3D" id="1.10.150.20">
    <property type="entry name" value="5' to 3' exonuclease, C-terminal subdomain"/>
    <property type="match status" value="2"/>
</dbReference>
<name>A0A1G2BT07_9BACT</name>
<dbReference type="InterPro" id="IPR020045">
    <property type="entry name" value="DNA_polI_H3TH"/>
</dbReference>
<keyword evidence="7" id="KW-0540">Nuclease</keyword>
<dbReference type="Pfam" id="PF01367">
    <property type="entry name" value="5_3_exonuc"/>
    <property type="match status" value="1"/>
</dbReference>
<evidence type="ECO:0000256" key="16">
    <source>
        <dbReference type="RuleBase" id="RU004460"/>
    </source>
</evidence>
<dbReference type="GO" id="GO:0006261">
    <property type="term" value="P:DNA-templated DNA replication"/>
    <property type="evidence" value="ECO:0007669"/>
    <property type="project" value="UniProtKB-UniRule"/>
</dbReference>
<comment type="catalytic activity">
    <reaction evidence="14 16">
        <text>DNA(n) + a 2'-deoxyribonucleoside 5'-triphosphate = DNA(n+1) + diphosphate</text>
        <dbReference type="Rhea" id="RHEA:22508"/>
        <dbReference type="Rhea" id="RHEA-COMP:17339"/>
        <dbReference type="Rhea" id="RHEA-COMP:17340"/>
        <dbReference type="ChEBI" id="CHEBI:33019"/>
        <dbReference type="ChEBI" id="CHEBI:61560"/>
        <dbReference type="ChEBI" id="CHEBI:173112"/>
        <dbReference type="EC" id="2.7.7.7"/>
    </reaction>
</comment>
<dbReference type="InterPro" id="IPR043502">
    <property type="entry name" value="DNA/RNA_pol_sf"/>
</dbReference>
<dbReference type="AlphaFoldDB" id="A0A1G2BT07"/>
<dbReference type="InterPro" id="IPR029060">
    <property type="entry name" value="PIN-like_dom_sf"/>
</dbReference>
<dbReference type="InterPro" id="IPR002298">
    <property type="entry name" value="DNA_polymerase_A"/>
</dbReference>
<evidence type="ECO:0000256" key="5">
    <source>
        <dbReference type="ARBA" id="ARBA00022695"/>
    </source>
</evidence>
<evidence type="ECO:0000256" key="15">
    <source>
        <dbReference type="NCBIfam" id="TIGR00593"/>
    </source>
</evidence>
<sequence>MKKLAIIDTFALLHRAWHAIPPNLTTKDGQMVNAVYGFTMILLRLLKELKPDYVVAAFDLPHETFRKKEYKEYKAQREAPEKDFIDQIALTEEVLKAFEIPMLATPGYEADDIIGSLSHKFSQDKTFEVTIVSGDLDTLQLVNKRTKVYTMRKGIQDTVYYDEAAVMERYGIRPDQVIDLKALAGDASDNIPGVRGIGPKGASTLIQEFGSLENLYQHLDSKKIKPRIQELLKTYKDDAFMSKKLATIVTNLPIKFDLEKAAIGHYNPEKVTDVFQKFEFRSLLKSLPASTHSVRAVPTKKAEHIYDVVETEDGMKKLAEKLAEQKQIGFDTETEGLDPLCDKMLGASFAWSDGGAAFVHARTDSQRATFVKNFKHVLSSEHVKKIGHNIKFDYEMLQQAGITMGGMDFDTLIGAYLIHPNRSLKLEDLVFSYLRVKMQTLSELAEAAGAKGKGKRDIDVAKIPAEELAQYGAADADMALQLYRNLEPELKKEKLEKLLHTIEMPLIPILAAMETKGILIDIEYLKKKEKEFTAEIKKIEQKIFKAAGTEFNVASPLQLKEVLFEKLKIETKGIKRKKTGLSTAADELEKMYDAHPIIPLIMEYRELSKLVNTYLATLPDMINPTDKRLHTNFNQTIAATGRLSSVDPNLQNIPVRTALGKAIRRGFVAPKGMRLVSADYSQIELRLAAVISKDPKMLASFKAGEDIHRRTAAEVNHVSLDEVTPDQRRHAKEVNFGVIYGLGSTGLAQRTGMSRLEAKEFIARYFELYEGVRRYVDETKSFAHEHGFVETLFGRKRKLPEIYSSSPMLVAQAERMAVNMPLQGTAADLMKLAMITVASELPKHHPDCIMLLQVHDELVFEVPEKEAPAAARVIKKIMEGVASYPIPLAVDVKEGKNWADMEPINI</sequence>
<dbReference type="Pfam" id="PF02739">
    <property type="entry name" value="5_3_exonuc_N"/>
    <property type="match status" value="1"/>
</dbReference>
<dbReference type="PRINTS" id="PR00868">
    <property type="entry name" value="DNAPOLI"/>
</dbReference>
<dbReference type="EC" id="2.7.7.7" evidence="2 15"/>
<gene>
    <name evidence="16" type="primary">polA</name>
    <name evidence="20" type="ORF">A3B30_02240</name>
</gene>
<evidence type="ECO:0000256" key="2">
    <source>
        <dbReference type="ARBA" id="ARBA00012417"/>
    </source>
</evidence>
<dbReference type="SUPFAM" id="SSF47807">
    <property type="entry name" value="5' to 3' exonuclease, C-terminal subdomain"/>
    <property type="match status" value="1"/>
</dbReference>
<keyword evidence="11 16" id="KW-0239">DNA-directed DNA polymerase</keyword>
<feature type="domain" description="3'-5' exonuclease" evidence="17">
    <location>
        <begin position="306"/>
        <end position="491"/>
    </location>
</feature>
<dbReference type="GO" id="GO:0003677">
    <property type="term" value="F:DNA binding"/>
    <property type="evidence" value="ECO:0007669"/>
    <property type="project" value="UniProtKB-UniRule"/>
</dbReference>
<dbReference type="InterPro" id="IPR018320">
    <property type="entry name" value="DNA_polymerase_1"/>
</dbReference>
<feature type="domain" description="5'-3' exonuclease" evidence="18">
    <location>
        <begin position="2"/>
        <end position="264"/>
    </location>
</feature>
<evidence type="ECO:0000256" key="8">
    <source>
        <dbReference type="ARBA" id="ARBA00022763"/>
    </source>
</evidence>
<dbReference type="PANTHER" id="PTHR10133">
    <property type="entry name" value="DNA POLYMERASE I"/>
    <property type="match status" value="1"/>
</dbReference>
<keyword evidence="4 16" id="KW-0808">Transferase</keyword>
<evidence type="ECO:0000259" key="19">
    <source>
        <dbReference type="SMART" id="SM00482"/>
    </source>
</evidence>
<comment type="function">
    <text evidence="16">In addition to polymerase activity, this DNA polymerase exhibits 3'-5' and 5'-3' exonuclease activity.</text>
</comment>
<dbReference type="Pfam" id="PF01612">
    <property type="entry name" value="DNA_pol_A_exo1"/>
    <property type="match status" value="1"/>
</dbReference>
<dbReference type="InterPro" id="IPR036397">
    <property type="entry name" value="RNaseH_sf"/>
</dbReference>
<evidence type="ECO:0000256" key="10">
    <source>
        <dbReference type="ARBA" id="ARBA00022839"/>
    </source>
</evidence>
<comment type="similarity">
    <text evidence="1 16">Belongs to the DNA polymerase type-A family.</text>
</comment>
<dbReference type="InterPro" id="IPR008918">
    <property type="entry name" value="HhH2"/>
</dbReference>
<keyword evidence="8 16" id="KW-0227">DNA damage</keyword>
<dbReference type="GO" id="GO:0006302">
    <property type="term" value="P:double-strand break repair"/>
    <property type="evidence" value="ECO:0007669"/>
    <property type="project" value="TreeGrafter"/>
</dbReference>
<dbReference type="STRING" id="1798551.A3B30_02240"/>
<evidence type="ECO:0000259" key="18">
    <source>
        <dbReference type="SMART" id="SM00475"/>
    </source>
</evidence>
<evidence type="ECO:0000256" key="1">
    <source>
        <dbReference type="ARBA" id="ARBA00007705"/>
    </source>
</evidence>
<dbReference type="SUPFAM" id="SSF88723">
    <property type="entry name" value="PIN domain-like"/>
    <property type="match status" value="1"/>
</dbReference>
<dbReference type="Gene3D" id="1.20.1060.10">
    <property type="entry name" value="Taq DNA Polymerase, Chain T, domain 4"/>
    <property type="match status" value="1"/>
</dbReference>
<dbReference type="GO" id="GO:0008409">
    <property type="term" value="F:5'-3' exonuclease activity"/>
    <property type="evidence" value="ECO:0007669"/>
    <property type="project" value="UniProtKB-UniRule"/>
</dbReference>
<dbReference type="NCBIfam" id="NF004397">
    <property type="entry name" value="PRK05755.1"/>
    <property type="match status" value="1"/>
</dbReference>
<reference evidence="20 21" key="1">
    <citation type="journal article" date="2016" name="Nat. Commun.">
        <title>Thousands of microbial genomes shed light on interconnected biogeochemical processes in an aquifer system.</title>
        <authorList>
            <person name="Anantharaman K."/>
            <person name="Brown C.T."/>
            <person name="Hug L.A."/>
            <person name="Sharon I."/>
            <person name="Castelle C.J."/>
            <person name="Probst A.J."/>
            <person name="Thomas B.C."/>
            <person name="Singh A."/>
            <person name="Wilkins M.J."/>
            <person name="Karaoz U."/>
            <person name="Brodie E.L."/>
            <person name="Williams K.H."/>
            <person name="Hubbard S.S."/>
            <person name="Banfield J.F."/>
        </authorList>
    </citation>
    <scope>NUCLEOTIDE SEQUENCE [LARGE SCALE GENOMIC DNA]</scope>
</reference>
<evidence type="ECO:0000256" key="14">
    <source>
        <dbReference type="ARBA" id="ARBA00049244"/>
    </source>
</evidence>
<feature type="domain" description="DNA-directed DNA polymerase family A palm" evidence="19">
    <location>
        <begin position="660"/>
        <end position="866"/>
    </location>
</feature>
<keyword evidence="10 16" id="KW-0269">Exonuclease</keyword>
<dbReference type="Gene3D" id="3.30.70.370">
    <property type="match status" value="1"/>
</dbReference>